<protein>
    <submittedName>
        <fullName evidence="1">Uncharacterized protein</fullName>
    </submittedName>
</protein>
<evidence type="ECO:0000313" key="2">
    <source>
        <dbReference type="Proteomes" id="UP000722485"/>
    </source>
</evidence>
<accession>A0A9P5HA33</accession>
<evidence type="ECO:0000313" key="1">
    <source>
        <dbReference type="EMBL" id="KAF7549259.1"/>
    </source>
</evidence>
<dbReference type="Proteomes" id="UP000722485">
    <property type="component" value="Unassembled WGS sequence"/>
</dbReference>
<comment type="caution">
    <text evidence="1">The sequence shown here is derived from an EMBL/GenBank/DDBJ whole genome shotgun (WGS) entry which is preliminary data.</text>
</comment>
<dbReference type="AlphaFoldDB" id="A0A9P5HA33"/>
<gene>
    <name evidence="1" type="ORF">G7Z17_g6499</name>
</gene>
<proteinExistence type="predicted"/>
<dbReference type="EMBL" id="JAANBB010000126">
    <property type="protein sequence ID" value="KAF7549259.1"/>
    <property type="molecule type" value="Genomic_DNA"/>
</dbReference>
<name>A0A9P5HA33_9HYPO</name>
<sequence length="114" mass="12327">MDRMGGITGKRGCVTPPAAEAIRPPAVRPHLAQHLIHGASHRIARVAWLEGSGDPGFRSVEPKLRAGPVRRGQVSSQYEPTQRRERIKNFAEGRVSARAGESVRERVGEANAGS</sequence>
<reference evidence="1" key="1">
    <citation type="submission" date="2020-03" db="EMBL/GenBank/DDBJ databases">
        <title>Draft Genome Sequence of Cylindrodendrum hubeiense.</title>
        <authorList>
            <person name="Buettner E."/>
            <person name="Kellner H."/>
        </authorList>
    </citation>
    <scope>NUCLEOTIDE SEQUENCE</scope>
    <source>
        <strain evidence="1">IHI 201604</strain>
    </source>
</reference>
<organism evidence="1 2">
    <name type="scientific">Cylindrodendrum hubeiense</name>
    <dbReference type="NCBI Taxonomy" id="595255"/>
    <lineage>
        <taxon>Eukaryota</taxon>
        <taxon>Fungi</taxon>
        <taxon>Dikarya</taxon>
        <taxon>Ascomycota</taxon>
        <taxon>Pezizomycotina</taxon>
        <taxon>Sordariomycetes</taxon>
        <taxon>Hypocreomycetidae</taxon>
        <taxon>Hypocreales</taxon>
        <taxon>Nectriaceae</taxon>
        <taxon>Cylindrodendrum</taxon>
    </lineage>
</organism>
<keyword evidence="2" id="KW-1185">Reference proteome</keyword>